<dbReference type="InterPro" id="IPR051677">
    <property type="entry name" value="AfsR-DnrI-RedD_regulator"/>
</dbReference>
<dbReference type="Pfam" id="PF03704">
    <property type="entry name" value="BTAD"/>
    <property type="match status" value="1"/>
</dbReference>
<feature type="compositionally biased region" description="Pro residues" evidence="7">
    <location>
        <begin position="268"/>
        <end position="280"/>
    </location>
</feature>
<dbReference type="GO" id="GO:0003677">
    <property type="term" value="F:DNA binding"/>
    <property type="evidence" value="ECO:0007669"/>
    <property type="project" value="UniProtKB-UniRule"/>
</dbReference>
<evidence type="ECO:0000256" key="6">
    <source>
        <dbReference type="PROSITE-ProRule" id="PRU01091"/>
    </source>
</evidence>
<dbReference type="EMBL" id="LC330869">
    <property type="protein sequence ID" value="BBA84072.1"/>
    <property type="molecule type" value="Genomic_DNA"/>
</dbReference>
<evidence type="ECO:0000259" key="8">
    <source>
        <dbReference type="PROSITE" id="PS51755"/>
    </source>
</evidence>
<evidence type="ECO:0000256" key="1">
    <source>
        <dbReference type="ARBA" id="ARBA00005820"/>
    </source>
</evidence>
<dbReference type="PANTHER" id="PTHR35807">
    <property type="entry name" value="TRANSCRIPTIONAL REGULATOR REDD-RELATED"/>
    <property type="match status" value="1"/>
</dbReference>
<dbReference type="PROSITE" id="PS51755">
    <property type="entry name" value="OMPR_PHOB"/>
    <property type="match status" value="1"/>
</dbReference>
<dbReference type="SMART" id="SM00862">
    <property type="entry name" value="Trans_reg_C"/>
    <property type="match status" value="1"/>
</dbReference>
<organism evidence="9">
    <name type="scientific">Streptomyces lavendulae</name>
    <dbReference type="NCBI Taxonomy" id="1914"/>
    <lineage>
        <taxon>Bacteria</taxon>
        <taxon>Bacillati</taxon>
        <taxon>Actinomycetota</taxon>
        <taxon>Actinomycetes</taxon>
        <taxon>Kitasatosporales</taxon>
        <taxon>Streptomycetaceae</taxon>
        <taxon>Streptomyces</taxon>
    </lineage>
</organism>
<dbReference type="Gene3D" id="1.25.40.10">
    <property type="entry name" value="Tetratricopeptide repeat domain"/>
    <property type="match status" value="1"/>
</dbReference>
<dbReference type="InterPro" id="IPR011990">
    <property type="entry name" value="TPR-like_helical_dom_sf"/>
</dbReference>
<keyword evidence="2" id="KW-0902">Two-component regulatory system</keyword>
<dbReference type="Gene3D" id="3.40.50.300">
    <property type="entry name" value="P-loop containing nucleotide triphosphate hydrolases"/>
    <property type="match status" value="1"/>
</dbReference>
<dbReference type="SUPFAM" id="SSF48452">
    <property type="entry name" value="TPR-like"/>
    <property type="match status" value="1"/>
</dbReference>
<feature type="DNA-binding region" description="OmpR/PhoB-type" evidence="6">
    <location>
        <begin position="1"/>
        <end position="93"/>
    </location>
</feature>
<dbReference type="InterPro" id="IPR016032">
    <property type="entry name" value="Sig_transdc_resp-reg_C-effctor"/>
</dbReference>
<evidence type="ECO:0000256" key="7">
    <source>
        <dbReference type="SAM" id="MobiDB-lite"/>
    </source>
</evidence>
<protein>
    <submittedName>
        <fullName evidence="9">SARP-family transcriptional regulator</fullName>
    </submittedName>
</protein>
<evidence type="ECO:0000256" key="3">
    <source>
        <dbReference type="ARBA" id="ARBA00023015"/>
    </source>
</evidence>
<dbReference type="InterPro" id="IPR041664">
    <property type="entry name" value="AAA_16"/>
</dbReference>
<dbReference type="SUPFAM" id="SSF46894">
    <property type="entry name" value="C-terminal effector domain of the bipartite response regulators"/>
    <property type="match status" value="1"/>
</dbReference>
<accession>A0A2Z5TGL6</accession>
<evidence type="ECO:0000256" key="5">
    <source>
        <dbReference type="ARBA" id="ARBA00023163"/>
    </source>
</evidence>
<dbReference type="GO" id="GO:0006355">
    <property type="term" value="P:regulation of DNA-templated transcription"/>
    <property type="evidence" value="ECO:0007669"/>
    <property type="project" value="InterPro"/>
</dbReference>
<dbReference type="SUPFAM" id="SSF55073">
    <property type="entry name" value="Nucleotide cyclase"/>
    <property type="match status" value="1"/>
</dbReference>
<dbReference type="InterPro" id="IPR027417">
    <property type="entry name" value="P-loop_NTPase"/>
</dbReference>
<dbReference type="GO" id="GO:0000160">
    <property type="term" value="P:phosphorelay signal transduction system"/>
    <property type="evidence" value="ECO:0007669"/>
    <property type="project" value="UniProtKB-KW"/>
</dbReference>
<keyword evidence="4 6" id="KW-0238">DNA-binding</keyword>
<evidence type="ECO:0000256" key="4">
    <source>
        <dbReference type="ARBA" id="ARBA00023125"/>
    </source>
</evidence>
<dbReference type="InterPro" id="IPR005158">
    <property type="entry name" value="BTAD"/>
</dbReference>
<feature type="region of interest" description="Disordered" evidence="7">
    <location>
        <begin position="260"/>
        <end position="289"/>
    </location>
</feature>
<proteinExistence type="inferred from homology"/>
<keyword evidence="5" id="KW-0804">Transcription</keyword>
<evidence type="ECO:0000256" key="2">
    <source>
        <dbReference type="ARBA" id="ARBA00023012"/>
    </source>
</evidence>
<dbReference type="Gene3D" id="1.10.10.10">
    <property type="entry name" value="Winged helix-like DNA-binding domain superfamily/Winged helix DNA-binding domain"/>
    <property type="match status" value="1"/>
</dbReference>
<dbReference type="Gene3D" id="3.30.70.1230">
    <property type="entry name" value="Nucleotide cyclase"/>
    <property type="match status" value="1"/>
</dbReference>
<sequence>MLGPLDIVRDGERAVLGGVKQRALLGRLLLESNQVVATSRLVDSLWPDGDPPITARKILQNSVWSLRSVLRSLRVPEQQPALITRSPGYMLQVDQEMVDVHVFTRLLELGRKKMADGLPAEAAAVLRDALDLWRGNVLADLAESGIVWPESNIVENARVDAQELYFEAKLDCGQHREVISGIEKMVEAEPLRERARGLLMLALYRSGRQSEALNVYHRMHVELVDQLGLEPGPWLRDLQGRILSHDPTLDQTSRAAVVGEVPEAAERPPVPEAAPRPLPQAAPDEGGGEEELVHGLMDATAGGGPLPPSPELSHRREVTVMIVRAHVGSEVGTAHPVGVDELLDGIHTLVRAGVECCGGEVLASVGSATIALFDLDDPGEGAARATQLALLLRDSLDMSDENRHGLTIRAMVATGELQRHFDPAPRRTRVSVNGTLLDQCWEIFPQVPAGTIWVSDRTRSLTLDQVSYLTMAADKLPYWVAEARSVEYPVETKPFIDRDHEMEILQRTFERVEQRSLPHLVTVLGDHGTGKSRLLMEFCQLLEEKAGAAPFVVKYRVSRSVGIDPLAVTESLRSYHRAAGLPVATGETGETGAGRPGEVCREGEAEGLVQALALHHPVVIAVDDLHLADEATLAFFDRLGAGTQSGMLLIVACANEDFHRRFPHWGLGRWNSTRILLEPLSVDAVGRLFENLIETIGDCIAESTWRTFHRIFGDPDSGSTKRARLLRALPLVVGTNSFPGDHAPEEWVSSL</sequence>
<feature type="domain" description="OmpR/PhoB-type" evidence="8">
    <location>
        <begin position="1"/>
        <end position="93"/>
    </location>
</feature>
<dbReference type="SUPFAM" id="SSF52540">
    <property type="entry name" value="P-loop containing nucleoside triphosphate hydrolases"/>
    <property type="match status" value="1"/>
</dbReference>
<dbReference type="InterPro" id="IPR029787">
    <property type="entry name" value="Nucleotide_cyclase"/>
</dbReference>
<keyword evidence="3" id="KW-0805">Transcription regulation</keyword>
<dbReference type="PANTHER" id="PTHR35807:SF1">
    <property type="entry name" value="TRANSCRIPTIONAL REGULATOR REDD"/>
    <property type="match status" value="1"/>
</dbReference>
<dbReference type="InterPro" id="IPR001867">
    <property type="entry name" value="OmpR/PhoB-type_DNA-bd"/>
</dbReference>
<dbReference type="SMART" id="SM01043">
    <property type="entry name" value="BTAD"/>
    <property type="match status" value="1"/>
</dbReference>
<dbReference type="CDD" id="cd15831">
    <property type="entry name" value="BTAD"/>
    <property type="match status" value="1"/>
</dbReference>
<comment type="similarity">
    <text evidence="1">Belongs to the AfsR/DnrI/RedD regulatory family.</text>
</comment>
<evidence type="ECO:0000313" key="9">
    <source>
        <dbReference type="EMBL" id="BBA84072.1"/>
    </source>
</evidence>
<dbReference type="Pfam" id="PF13191">
    <property type="entry name" value="AAA_16"/>
    <property type="match status" value="1"/>
</dbReference>
<dbReference type="InterPro" id="IPR036388">
    <property type="entry name" value="WH-like_DNA-bd_sf"/>
</dbReference>
<dbReference type="AlphaFoldDB" id="A0A2Z5TGL6"/>
<name>A0A2Z5TGL6_STRLA</name>
<reference evidence="9" key="1">
    <citation type="submission" date="2017-10" db="EMBL/GenBank/DDBJ databases">
        <title>Discovery of a new diol-containing polyketide by heterologous expression of a silent biosynthetic gene cluster from Streptomyces lavendulae FRI-5.</title>
        <authorList>
            <person name="Pait I.G.U."/>
            <person name="Kitani S."/>
            <person name="Roslan F.W."/>
            <person name="Ulanova D."/>
            <person name="Arai M."/>
            <person name="Ikeda H."/>
            <person name="Nihira T."/>
        </authorList>
    </citation>
    <scope>NUCLEOTIDE SEQUENCE</scope>
    <source>
        <strain evidence="9">FRI-5</strain>
    </source>
</reference>
<dbReference type="FunFam" id="1.25.40.10:FF:000222">
    <property type="entry name" value="SARP family transcriptional regulator"/>
    <property type="match status" value="1"/>
</dbReference>